<organism evidence="1 2">
    <name type="scientific">Dentiscutata erythropus</name>
    <dbReference type="NCBI Taxonomy" id="1348616"/>
    <lineage>
        <taxon>Eukaryota</taxon>
        <taxon>Fungi</taxon>
        <taxon>Fungi incertae sedis</taxon>
        <taxon>Mucoromycota</taxon>
        <taxon>Glomeromycotina</taxon>
        <taxon>Glomeromycetes</taxon>
        <taxon>Diversisporales</taxon>
        <taxon>Gigasporaceae</taxon>
        <taxon>Dentiscutata</taxon>
    </lineage>
</organism>
<evidence type="ECO:0000313" key="1">
    <source>
        <dbReference type="EMBL" id="CAG8678162.1"/>
    </source>
</evidence>
<keyword evidence="2" id="KW-1185">Reference proteome</keyword>
<dbReference type="Proteomes" id="UP000789405">
    <property type="component" value="Unassembled WGS sequence"/>
</dbReference>
<name>A0A9N9EKU5_9GLOM</name>
<dbReference type="EMBL" id="CAJVPY010007290">
    <property type="protein sequence ID" value="CAG8678162.1"/>
    <property type="molecule type" value="Genomic_DNA"/>
</dbReference>
<protein>
    <submittedName>
        <fullName evidence="1">15643_t:CDS:1</fullName>
    </submittedName>
</protein>
<comment type="caution">
    <text evidence="1">The sequence shown here is derived from an EMBL/GenBank/DDBJ whole genome shotgun (WGS) entry which is preliminary data.</text>
</comment>
<reference evidence="1" key="1">
    <citation type="submission" date="2021-06" db="EMBL/GenBank/DDBJ databases">
        <authorList>
            <person name="Kallberg Y."/>
            <person name="Tangrot J."/>
            <person name="Rosling A."/>
        </authorList>
    </citation>
    <scope>NUCLEOTIDE SEQUENCE</scope>
    <source>
        <strain evidence="1">MA453B</strain>
    </source>
</reference>
<evidence type="ECO:0000313" key="2">
    <source>
        <dbReference type="Proteomes" id="UP000789405"/>
    </source>
</evidence>
<gene>
    <name evidence="1" type="ORF">DERYTH_LOCUS11640</name>
</gene>
<dbReference type="AlphaFoldDB" id="A0A9N9EKU5"/>
<sequence length="88" mass="10260">MIGPELEDYNHPPKLLLERLECLALRTTYETDLPFRVNYLLSCIRRGVDHQPLCNQLSVELDLKQFELEIEANAWSKVNNNTSKVKQC</sequence>
<proteinExistence type="predicted"/>
<accession>A0A9N9EKU5</accession>